<dbReference type="Pfam" id="PF04883">
    <property type="entry name" value="HK97-gp10_like"/>
    <property type="match status" value="1"/>
</dbReference>
<sequence>MSDSIDFSELIVFEKNLLDLASTKMPKETKKFMKKQGNQLKTKVKKNANKTKKKSGKYRKSIKSGKVYDYKGALAVRAYSTDPKAHLIEHGFRHFSHGKETGFIEGQHIFEKSSKEFETKFNDNCGKFIDEMLDKGL</sequence>
<proteinExistence type="predicted"/>
<dbReference type="EMBL" id="ACOM01000005">
    <property type="protein sequence ID" value="EEP53144.1"/>
    <property type="molecule type" value="Genomic_DNA"/>
</dbReference>
<evidence type="ECO:0000313" key="2">
    <source>
        <dbReference type="EMBL" id="EEP53144.1"/>
    </source>
</evidence>
<organism evidence="2 3">
    <name type="scientific">Clostridium butyricum E4 str. BoNT E BL5262</name>
    <dbReference type="NCBI Taxonomy" id="632245"/>
    <lineage>
        <taxon>Bacteria</taxon>
        <taxon>Bacillati</taxon>
        <taxon>Bacillota</taxon>
        <taxon>Clostridia</taxon>
        <taxon>Eubacteriales</taxon>
        <taxon>Clostridiaceae</taxon>
        <taxon>Clostridium</taxon>
    </lineage>
</organism>
<protein>
    <recommendedName>
        <fullName evidence="4">Phage protein, HK97 gp10 family</fullName>
    </recommendedName>
</protein>
<dbReference type="HOGENOM" id="CLU_119007_1_0_9"/>
<gene>
    <name evidence="2" type="ORF">CLP_2612</name>
</gene>
<feature type="region of interest" description="Disordered" evidence="1">
    <location>
        <begin position="32"/>
        <end position="59"/>
    </location>
</feature>
<dbReference type="InterPro" id="IPR010064">
    <property type="entry name" value="HK97-gp10_tail"/>
</dbReference>
<reference evidence="2 3" key="1">
    <citation type="submission" date="2009-08" db="EMBL/GenBank/DDBJ databases">
        <authorList>
            <person name="Shrivastava S."/>
            <person name="Brinkac L.B."/>
            <person name="Brown J.L."/>
            <person name="Bruce D.B."/>
            <person name="Detter C."/>
            <person name="Green L.D."/>
            <person name="Munk C.A."/>
            <person name="Rogers Y.C."/>
            <person name="Tapia R."/>
            <person name="Sims D.R."/>
            <person name="Smith L.A."/>
            <person name="Smith T.J."/>
            <person name="Sutton G."/>
            <person name="Brettin T."/>
        </authorList>
    </citation>
    <scope>NUCLEOTIDE SEQUENCE [LARGE SCALE GENOMIC DNA]</scope>
    <source>
        <strain evidence="3">E4 str. BoNT E BL5262</strain>
    </source>
</reference>
<dbReference type="Proteomes" id="UP000003081">
    <property type="component" value="Unassembled WGS sequence"/>
</dbReference>
<dbReference type="eggNOG" id="ENOG50335UA">
    <property type="taxonomic scope" value="Bacteria"/>
</dbReference>
<accession>C4IGR8</accession>
<dbReference type="RefSeq" id="WP_003409849.1">
    <property type="nucleotide sequence ID" value="NZ_ACOM01000005.1"/>
</dbReference>
<evidence type="ECO:0008006" key="4">
    <source>
        <dbReference type="Google" id="ProtNLM"/>
    </source>
</evidence>
<dbReference type="AlphaFoldDB" id="C4IGR8"/>
<comment type="caution">
    <text evidence="2">The sequence shown here is derived from an EMBL/GenBank/DDBJ whole genome shotgun (WGS) entry which is preliminary data.</text>
</comment>
<keyword evidence="3" id="KW-1185">Reference proteome</keyword>
<name>C4IGR8_CLOBU</name>
<evidence type="ECO:0000256" key="1">
    <source>
        <dbReference type="SAM" id="MobiDB-lite"/>
    </source>
</evidence>
<evidence type="ECO:0000313" key="3">
    <source>
        <dbReference type="Proteomes" id="UP000003081"/>
    </source>
</evidence>
<feature type="compositionally biased region" description="Basic residues" evidence="1">
    <location>
        <begin position="42"/>
        <end position="59"/>
    </location>
</feature>